<reference evidence="1 2" key="1">
    <citation type="submission" date="2017-11" db="EMBL/GenBank/DDBJ databases">
        <title>Revising the taxonomy of the Acinetobacter lwoffii group: the description of Acinetobacter pseudolwoffii sp. nov. and emended description of Acinetobacter lwoffii.</title>
        <authorList>
            <person name="Nemec A."/>
            <person name="Radolfova-Krizova L."/>
        </authorList>
    </citation>
    <scope>NUCLEOTIDE SEQUENCE [LARGE SCALE GENOMIC DNA]</scope>
    <source>
        <strain evidence="1 2">ANC 5044</strain>
    </source>
</reference>
<organism evidence="1 2">
    <name type="scientific">Acinetobacter pseudolwoffii</name>
    <dbReference type="NCBI Taxonomy" id="2053287"/>
    <lineage>
        <taxon>Bacteria</taxon>
        <taxon>Pseudomonadati</taxon>
        <taxon>Pseudomonadota</taxon>
        <taxon>Gammaproteobacteria</taxon>
        <taxon>Moraxellales</taxon>
        <taxon>Moraxellaceae</taxon>
        <taxon>Acinetobacter</taxon>
    </lineage>
</organism>
<proteinExistence type="predicted"/>
<evidence type="ECO:0000313" key="2">
    <source>
        <dbReference type="Proteomes" id="UP000243446"/>
    </source>
</evidence>
<evidence type="ECO:0000313" key="1">
    <source>
        <dbReference type="EMBL" id="PJO76816.1"/>
    </source>
</evidence>
<accession>A0A2H9YVY7</accession>
<sequence>MISPKSSLNTLPSAQVIEHPDIKGRPMNALKFAFAATVMAFSVQASAQMAQVVYLPDFPASKAPAETVNTETVTPATEKTA</sequence>
<gene>
    <name evidence="1" type="ORF">CWI32_04065</name>
</gene>
<dbReference type="Proteomes" id="UP000243446">
    <property type="component" value="Unassembled WGS sequence"/>
</dbReference>
<comment type="caution">
    <text evidence="1">The sequence shown here is derived from an EMBL/GenBank/DDBJ whole genome shotgun (WGS) entry which is preliminary data.</text>
</comment>
<name>A0A2H9YVY7_9GAMM</name>
<protein>
    <submittedName>
        <fullName evidence="1">Uncharacterized protein</fullName>
    </submittedName>
</protein>
<dbReference type="EMBL" id="PHRG01000001">
    <property type="protein sequence ID" value="PJO76816.1"/>
    <property type="molecule type" value="Genomic_DNA"/>
</dbReference>
<dbReference type="AlphaFoldDB" id="A0A2H9YVY7"/>